<feature type="transmembrane region" description="Helical" evidence="8">
    <location>
        <begin position="157"/>
        <end position="179"/>
    </location>
</feature>
<dbReference type="PANTHER" id="PTHR33908">
    <property type="entry name" value="MANNOSYLTRANSFERASE YKCB-RELATED"/>
    <property type="match status" value="1"/>
</dbReference>
<feature type="transmembrane region" description="Helical" evidence="8">
    <location>
        <begin position="185"/>
        <end position="216"/>
    </location>
</feature>
<evidence type="ECO:0000256" key="1">
    <source>
        <dbReference type="ARBA" id="ARBA00004651"/>
    </source>
</evidence>
<dbReference type="InterPro" id="IPR038731">
    <property type="entry name" value="RgtA/B/C-like"/>
</dbReference>
<feature type="transmembrane region" description="Helical" evidence="8">
    <location>
        <begin position="20"/>
        <end position="41"/>
    </location>
</feature>
<feature type="transmembrane region" description="Helical" evidence="8">
    <location>
        <begin position="365"/>
        <end position="389"/>
    </location>
</feature>
<protein>
    <submittedName>
        <fullName evidence="10">Glycosyltransferase family 39 protein</fullName>
    </submittedName>
</protein>
<evidence type="ECO:0000256" key="2">
    <source>
        <dbReference type="ARBA" id="ARBA00022475"/>
    </source>
</evidence>
<feature type="transmembrane region" description="Helical" evidence="8">
    <location>
        <begin position="422"/>
        <end position="443"/>
    </location>
</feature>
<feature type="transmembrane region" description="Helical" evidence="8">
    <location>
        <begin position="395"/>
        <end position="415"/>
    </location>
</feature>
<keyword evidence="11" id="KW-1185">Reference proteome</keyword>
<keyword evidence="4" id="KW-0808">Transferase</keyword>
<gene>
    <name evidence="10" type="ORF">QO033_05355</name>
</gene>
<dbReference type="Proteomes" id="UP001243757">
    <property type="component" value="Unassembled WGS sequence"/>
</dbReference>
<evidence type="ECO:0000256" key="4">
    <source>
        <dbReference type="ARBA" id="ARBA00022679"/>
    </source>
</evidence>
<evidence type="ECO:0000256" key="8">
    <source>
        <dbReference type="SAM" id="Phobius"/>
    </source>
</evidence>
<dbReference type="RefSeq" id="WP_284479911.1">
    <property type="nucleotide sequence ID" value="NZ_JASNJD010000003.1"/>
</dbReference>
<comment type="subcellular location">
    <subcellularLocation>
        <location evidence="1">Cell membrane</location>
        <topology evidence="1">Multi-pass membrane protein</topology>
    </subcellularLocation>
</comment>
<evidence type="ECO:0000256" key="3">
    <source>
        <dbReference type="ARBA" id="ARBA00022676"/>
    </source>
</evidence>
<dbReference type="PANTHER" id="PTHR33908:SF3">
    <property type="entry name" value="UNDECAPRENYL PHOSPHATE-ALPHA-4-AMINO-4-DEOXY-L-ARABINOSE ARABINOSYL TRANSFERASE"/>
    <property type="match status" value="1"/>
</dbReference>
<comment type="caution">
    <text evidence="10">The sequence shown here is derived from an EMBL/GenBank/DDBJ whole genome shotgun (WGS) entry which is preliminary data.</text>
</comment>
<feature type="transmembrane region" description="Helical" evidence="8">
    <location>
        <begin position="278"/>
        <end position="304"/>
    </location>
</feature>
<organism evidence="10 11">
    <name type="scientific">Pseudodonghicola flavimaris</name>
    <dbReference type="NCBI Taxonomy" id="3050036"/>
    <lineage>
        <taxon>Bacteria</taxon>
        <taxon>Pseudomonadati</taxon>
        <taxon>Pseudomonadota</taxon>
        <taxon>Alphaproteobacteria</taxon>
        <taxon>Rhodobacterales</taxon>
        <taxon>Paracoccaceae</taxon>
        <taxon>Pseudodonghicola</taxon>
    </lineage>
</organism>
<sequence length="551" mass="59073">MLLRERAELALADLAAGPSWRSMLFLAVFALLLFLPGFFSLPPIDRDETRFAQASRQMVESGDFIDIRLGEGTRYKKPVGIYWLQAAAVKLVGVAQDQKIWVYRLPSLTMAVAAVLLTYLIALSLVGAQAALVAAMLLASCFVLGGEARLAKTDATLLATILAAQLVLARLHMGGAAALRGGWAWLFWAAMGVSMLIKGPIGPMVVGLTILALIVLRRGIGWLAPLRWGWGLLLFAAIVLPWYVAITVTSGDAFWAEALGRDLLGKIGEGQESHGAPFGAYMLAVWLTFWPASILLPFGLWYGWSARRMPAVMFCLAWILPSWLVFEITATKLIHYVLPTYPALAMLTAAGWLERREAPLGRIYGLFLGLFLLLALGLAAAPVIFSLRFGVAPGAIWALGVAISVAGMIWVWAALRRGDRLAPLLGMGALSLGLSVSLFGHLARLAPIWPSNAMSEIAVEADRLCEAPAILSVGYEEPSLLLLSPRLPLFRPAAAAAEIAAAAPCALVFVTAEQKPAFDAAMPKTGEVLGQVTGFALGGADQVDVTAYLFR</sequence>
<feature type="transmembrane region" description="Helical" evidence="8">
    <location>
        <begin position="336"/>
        <end position="353"/>
    </location>
</feature>
<name>A0ABT7EXL5_9RHOB</name>
<feature type="transmembrane region" description="Helical" evidence="8">
    <location>
        <begin position="311"/>
        <end position="330"/>
    </location>
</feature>
<keyword evidence="6 8" id="KW-1133">Transmembrane helix</keyword>
<proteinExistence type="predicted"/>
<feature type="transmembrane region" description="Helical" evidence="8">
    <location>
        <begin position="228"/>
        <end position="246"/>
    </location>
</feature>
<evidence type="ECO:0000313" key="10">
    <source>
        <dbReference type="EMBL" id="MDK3017091.1"/>
    </source>
</evidence>
<dbReference type="EMBL" id="JASNJD010000003">
    <property type="protein sequence ID" value="MDK3017091.1"/>
    <property type="molecule type" value="Genomic_DNA"/>
</dbReference>
<keyword evidence="7 8" id="KW-0472">Membrane</keyword>
<evidence type="ECO:0000256" key="7">
    <source>
        <dbReference type="ARBA" id="ARBA00023136"/>
    </source>
</evidence>
<dbReference type="InterPro" id="IPR050297">
    <property type="entry name" value="LipidA_mod_glycosyltrf_83"/>
</dbReference>
<keyword evidence="2" id="KW-1003">Cell membrane</keyword>
<reference evidence="10 11" key="1">
    <citation type="submission" date="2023-05" db="EMBL/GenBank/DDBJ databases">
        <title>Pseudodonghicola sp. nov.</title>
        <authorList>
            <person name="Huang J."/>
        </authorList>
    </citation>
    <scope>NUCLEOTIDE SEQUENCE [LARGE SCALE GENOMIC DNA]</scope>
    <source>
        <strain evidence="10 11">IC7</strain>
    </source>
</reference>
<feature type="transmembrane region" description="Helical" evidence="8">
    <location>
        <begin position="101"/>
        <end position="122"/>
    </location>
</feature>
<accession>A0ABT7EXL5</accession>
<evidence type="ECO:0000256" key="5">
    <source>
        <dbReference type="ARBA" id="ARBA00022692"/>
    </source>
</evidence>
<evidence type="ECO:0000256" key="6">
    <source>
        <dbReference type="ARBA" id="ARBA00022989"/>
    </source>
</evidence>
<evidence type="ECO:0000259" key="9">
    <source>
        <dbReference type="Pfam" id="PF13231"/>
    </source>
</evidence>
<feature type="transmembrane region" description="Helical" evidence="8">
    <location>
        <begin position="128"/>
        <end position="145"/>
    </location>
</feature>
<dbReference type="Pfam" id="PF13231">
    <property type="entry name" value="PMT_2"/>
    <property type="match status" value="1"/>
</dbReference>
<keyword evidence="3" id="KW-0328">Glycosyltransferase</keyword>
<evidence type="ECO:0000313" key="11">
    <source>
        <dbReference type="Proteomes" id="UP001243757"/>
    </source>
</evidence>
<keyword evidence="5 8" id="KW-0812">Transmembrane</keyword>
<feature type="domain" description="Glycosyltransferase RgtA/B/C/D-like" evidence="9">
    <location>
        <begin position="76"/>
        <end position="242"/>
    </location>
</feature>